<dbReference type="EMBL" id="PGCI01001138">
    <property type="protein sequence ID" value="PLW07345.1"/>
    <property type="molecule type" value="Genomic_DNA"/>
</dbReference>
<proteinExistence type="predicted"/>
<dbReference type="AlphaFoldDB" id="A0A2N5UE40"/>
<dbReference type="Proteomes" id="UP000235392">
    <property type="component" value="Unassembled WGS sequence"/>
</dbReference>
<evidence type="ECO:0000313" key="2">
    <source>
        <dbReference type="EMBL" id="PLW35991.1"/>
    </source>
</evidence>
<protein>
    <submittedName>
        <fullName evidence="2">Uncharacterized protein</fullName>
    </submittedName>
</protein>
<accession>A0A2N5UE40</accession>
<organism evidence="2 3">
    <name type="scientific">Puccinia coronata f. sp. avenae</name>
    <dbReference type="NCBI Taxonomy" id="200324"/>
    <lineage>
        <taxon>Eukaryota</taxon>
        <taxon>Fungi</taxon>
        <taxon>Dikarya</taxon>
        <taxon>Basidiomycota</taxon>
        <taxon>Pucciniomycotina</taxon>
        <taxon>Pucciniomycetes</taxon>
        <taxon>Pucciniales</taxon>
        <taxon>Pucciniaceae</taxon>
        <taxon>Puccinia</taxon>
    </lineage>
</organism>
<evidence type="ECO:0000313" key="3">
    <source>
        <dbReference type="Proteomes" id="UP000235392"/>
    </source>
</evidence>
<sequence length="52" mass="5901">MVLLAEARRAAFGTARIRRLKSYYFREHLKGQTVDKFPSPKTELPRGPGLVA</sequence>
<evidence type="ECO:0000313" key="1">
    <source>
        <dbReference type="EMBL" id="PLW07345.1"/>
    </source>
</evidence>
<reference evidence="2 3" key="1">
    <citation type="submission" date="2017-11" db="EMBL/GenBank/DDBJ databases">
        <title>De novo assembly and phasing of dikaryotic genomes from two isolates of Puccinia coronata f. sp. avenae, the causal agent of oat crown rust.</title>
        <authorList>
            <person name="Miller M.E."/>
            <person name="Zhang Y."/>
            <person name="Omidvar V."/>
            <person name="Sperschneider J."/>
            <person name="Schwessinger B."/>
            <person name="Raley C."/>
            <person name="Palmer J.M."/>
            <person name="Garnica D."/>
            <person name="Upadhyaya N."/>
            <person name="Rathjen J."/>
            <person name="Taylor J.M."/>
            <person name="Park R.F."/>
            <person name="Dodds P.N."/>
            <person name="Hirsch C.D."/>
            <person name="Kianian S.F."/>
            <person name="Figueroa M."/>
        </authorList>
    </citation>
    <scope>NUCLEOTIDE SEQUENCE [LARGE SCALE GENOMIC DNA]</scope>
    <source>
        <strain evidence="2">12SD80</strain>
    </source>
</reference>
<name>A0A2N5UE40_9BASI</name>
<comment type="caution">
    <text evidence="2">The sequence shown here is derived from an EMBL/GenBank/DDBJ whole genome shotgun (WGS) entry which is preliminary data.</text>
</comment>
<dbReference type="EMBL" id="PGCI01000167">
    <property type="protein sequence ID" value="PLW35991.1"/>
    <property type="molecule type" value="Genomic_DNA"/>
</dbReference>
<gene>
    <name evidence="2" type="ORF">PCASD_13785</name>
    <name evidence="1" type="ORF">PCASD_24834</name>
</gene>